<dbReference type="PANTHER" id="PTHR12411">
    <property type="entry name" value="CYSTEINE PROTEASE FAMILY C1-RELATED"/>
    <property type="match status" value="1"/>
</dbReference>
<dbReference type="InterPro" id="IPR038765">
    <property type="entry name" value="Papain-like_cys_pep_sf"/>
</dbReference>
<evidence type="ECO:0000259" key="8">
    <source>
        <dbReference type="SMART" id="SM00645"/>
    </source>
</evidence>
<proteinExistence type="inferred from homology"/>
<dbReference type="InterPro" id="IPR000169">
    <property type="entry name" value="Pept_cys_AS"/>
</dbReference>
<comment type="caution">
    <text evidence="10">The sequence shown here is derived from an EMBL/GenBank/DDBJ whole genome shotgun (WGS) entry which is preliminary data.</text>
</comment>
<organism evidence="10 11">
    <name type="scientific">Patella caerulea</name>
    <name type="common">Rayed Mediterranean limpet</name>
    <dbReference type="NCBI Taxonomy" id="87958"/>
    <lineage>
        <taxon>Eukaryota</taxon>
        <taxon>Metazoa</taxon>
        <taxon>Spiralia</taxon>
        <taxon>Lophotrochozoa</taxon>
        <taxon>Mollusca</taxon>
        <taxon>Gastropoda</taxon>
        <taxon>Patellogastropoda</taxon>
        <taxon>Patelloidea</taxon>
        <taxon>Patellidae</taxon>
        <taxon>Patella</taxon>
    </lineage>
</organism>
<dbReference type="Gene3D" id="3.90.70.10">
    <property type="entry name" value="Cysteine proteinases"/>
    <property type="match status" value="1"/>
</dbReference>
<keyword evidence="6" id="KW-1015">Disulfide bond</keyword>
<dbReference type="SMART" id="SM00848">
    <property type="entry name" value="Inhibitor_I29"/>
    <property type="match status" value="1"/>
</dbReference>
<evidence type="ECO:0000256" key="7">
    <source>
        <dbReference type="SAM" id="SignalP"/>
    </source>
</evidence>
<dbReference type="InterPro" id="IPR000668">
    <property type="entry name" value="Peptidase_C1A_C"/>
</dbReference>
<feature type="chain" id="PRO_5042912045" description="Cathepsin L" evidence="7">
    <location>
        <begin position="19"/>
        <end position="339"/>
    </location>
</feature>
<dbReference type="Pfam" id="PF08246">
    <property type="entry name" value="Inhibitor_I29"/>
    <property type="match status" value="1"/>
</dbReference>
<dbReference type="InterPro" id="IPR039417">
    <property type="entry name" value="Peptidase_C1A_papain-like"/>
</dbReference>
<feature type="domain" description="Cathepsin propeptide inhibitor" evidence="9">
    <location>
        <begin position="33"/>
        <end position="92"/>
    </location>
</feature>
<evidence type="ECO:0000256" key="6">
    <source>
        <dbReference type="ARBA" id="ARBA00023157"/>
    </source>
</evidence>
<dbReference type="PROSITE" id="PS00139">
    <property type="entry name" value="THIOL_PROTEASE_CYS"/>
    <property type="match status" value="1"/>
</dbReference>
<dbReference type="InterPro" id="IPR013128">
    <property type="entry name" value="Peptidase_C1A"/>
</dbReference>
<evidence type="ECO:0000313" key="10">
    <source>
        <dbReference type="EMBL" id="KAK6183418.1"/>
    </source>
</evidence>
<keyword evidence="3" id="KW-0378">Hydrolase</keyword>
<evidence type="ECO:0000313" key="11">
    <source>
        <dbReference type="Proteomes" id="UP001347796"/>
    </source>
</evidence>
<dbReference type="SMART" id="SM00645">
    <property type="entry name" value="Pept_C1"/>
    <property type="match status" value="1"/>
</dbReference>
<evidence type="ECO:0008006" key="12">
    <source>
        <dbReference type="Google" id="ProtNLM"/>
    </source>
</evidence>
<evidence type="ECO:0000256" key="5">
    <source>
        <dbReference type="ARBA" id="ARBA00023145"/>
    </source>
</evidence>
<keyword evidence="11" id="KW-1185">Reference proteome</keyword>
<sequence>MHRQGVVVLLAVLSTIFAAQIKYMRIPELDDEWENFKQTYNKNYPDDEHDQRRSIWEANIDYINEHNKRADEGQYTFWLAVNQFADMTNKEFVATMNINKMTSERSGEDNNEFKHVDIGSLPREVDWRAKGYVTSVSNQGQCGSCWAFSALGSLEGQHFKQTGTLVKLSAQNLMDCSHKEGNYGCNGGLMDNSFKYIKLNNGVDTDAAYPYTGQDGTKCLFKRQYVGATLKSYVDLPKGSEAALQKAVAMVGPISVAINAENASYQFYKKGVYYEPACSSSQLDHANLVTGYGVTSNGTEYWMVKDSWGTAWGMDGYIMMSRNRNNNCGIASTASYPIV</sequence>
<dbReference type="SUPFAM" id="SSF54001">
    <property type="entry name" value="Cysteine proteinases"/>
    <property type="match status" value="1"/>
</dbReference>
<protein>
    <recommendedName>
        <fullName evidence="12">Cathepsin L</fullName>
    </recommendedName>
</protein>
<dbReference type="CDD" id="cd02248">
    <property type="entry name" value="Peptidase_C1A"/>
    <property type="match status" value="1"/>
</dbReference>
<reference evidence="10 11" key="1">
    <citation type="submission" date="2024-01" db="EMBL/GenBank/DDBJ databases">
        <title>The genome of the rayed Mediterranean limpet Patella caerulea (Linnaeus, 1758).</title>
        <authorList>
            <person name="Anh-Thu Weber A."/>
            <person name="Halstead-Nussloch G."/>
        </authorList>
    </citation>
    <scope>NUCLEOTIDE SEQUENCE [LARGE SCALE GENOMIC DNA]</scope>
    <source>
        <strain evidence="10">AATW-2023a</strain>
        <tissue evidence="10">Whole specimen</tissue>
    </source>
</reference>
<comment type="similarity">
    <text evidence="1">Belongs to the peptidase C1 family.</text>
</comment>
<dbReference type="GO" id="GO:0008234">
    <property type="term" value="F:cysteine-type peptidase activity"/>
    <property type="evidence" value="ECO:0007669"/>
    <property type="project" value="UniProtKB-KW"/>
</dbReference>
<dbReference type="AlphaFoldDB" id="A0AAN8PTA2"/>
<keyword evidence="5" id="KW-0865">Zymogen</keyword>
<evidence type="ECO:0000256" key="2">
    <source>
        <dbReference type="ARBA" id="ARBA00022670"/>
    </source>
</evidence>
<keyword evidence="4" id="KW-0788">Thiol protease</keyword>
<dbReference type="FunFam" id="3.90.70.10:FF:000006">
    <property type="entry name" value="Cathepsin S"/>
    <property type="match status" value="1"/>
</dbReference>
<keyword evidence="2" id="KW-0645">Protease</keyword>
<dbReference type="PRINTS" id="PR00705">
    <property type="entry name" value="PAPAIN"/>
</dbReference>
<accession>A0AAN8PTA2</accession>
<evidence type="ECO:0000256" key="3">
    <source>
        <dbReference type="ARBA" id="ARBA00022801"/>
    </source>
</evidence>
<gene>
    <name evidence="10" type="ORF">SNE40_010905</name>
</gene>
<dbReference type="Pfam" id="PF00112">
    <property type="entry name" value="Peptidase_C1"/>
    <property type="match status" value="1"/>
</dbReference>
<feature type="signal peptide" evidence="7">
    <location>
        <begin position="1"/>
        <end position="18"/>
    </location>
</feature>
<evidence type="ECO:0000256" key="1">
    <source>
        <dbReference type="ARBA" id="ARBA00008455"/>
    </source>
</evidence>
<name>A0AAN8PTA2_PATCE</name>
<evidence type="ECO:0000259" key="9">
    <source>
        <dbReference type="SMART" id="SM00848"/>
    </source>
</evidence>
<dbReference type="Proteomes" id="UP001347796">
    <property type="component" value="Unassembled WGS sequence"/>
</dbReference>
<evidence type="ECO:0000256" key="4">
    <source>
        <dbReference type="ARBA" id="ARBA00022807"/>
    </source>
</evidence>
<feature type="domain" description="Peptidase C1A papain C-terminal" evidence="8">
    <location>
        <begin position="121"/>
        <end position="338"/>
    </location>
</feature>
<dbReference type="EMBL" id="JAZGQO010000007">
    <property type="protein sequence ID" value="KAK6183418.1"/>
    <property type="molecule type" value="Genomic_DNA"/>
</dbReference>
<keyword evidence="7" id="KW-0732">Signal</keyword>
<dbReference type="GO" id="GO:0006508">
    <property type="term" value="P:proteolysis"/>
    <property type="evidence" value="ECO:0007669"/>
    <property type="project" value="UniProtKB-KW"/>
</dbReference>
<dbReference type="InterPro" id="IPR013201">
    <property type="entry name" value="Prot_inhib_I29"/>
</dbReference>